<dbReference type="AlphaFoldDB" id="A0A101R2B5"/>
<keyword evidence="2" id="KW-1185">Reference proteome</keyword>
<name>A0A101R2B5_9ACTN</name>
<gene>
    <name evidence="1" type="ORF">AQJ30_06860</name>
</gene>
<evidence type="ECO:0000313" key="1">
    <source>
        <dbReference type="EMBL" id="KUN40373.1"/>
    </source>
</evidence>
<dbReference type="GeneID" id="91424334"/>
<sequence length="172" mass="19453">MALSKIAQEFAAEIRNHDWSDAPWRLDRAGHSRASDSNSKLTERALTDDEARRVKTNAMWVTAQVLGYNDPNFDVYEFAEACGVNTRNSRGGKNGGIDAGLRKDAYGRFMRPGTWKFDDEFVTTATSDFYHAGTDCDWFRRGYRGGELLRFPTDGEVPTQWERCGHCLPSES</sequence>
<organism evidence="1 2">
    <name type="scientific">Streptomyces longwoodensis</name>
    <dbReference type="NCBI Taxonomy" id="68231"/>
    <lineage>
        <taxon>Bacteria</taxon>
        <taxon>Bacillati</taxon>
        <taxon>Actinomycetota</taxon>
        <taxon>Actinomycetes</taxon>
        <taxon>Kitasatosporales</taxon>
        <taxon>Streptomycetaceae</taxon>
        <taxon>Streptomyces</taxon>
    </lineage>
</organism>
<evidence type="ECO:0000313" key="2">
    <source>
        <dbReference type="Proteomes" id="UP000053271"/>
    </source>
</evidence>
<dbReference type="Proteomes" id="UP000053271">
    <property type="component" value="Unassembled WGS sequence"/>
</dbReference>
<reference evidence="1 2" key="1">
    <citation type="submission" date="2015-10" db="EMBL/GenBank/DDBJ databases">
        <title>Draft genome sequence of Streptomyces longwoodensis DSM 41677, type strain for the species Streptomyces longwoodensis.</title>
        <authorList>
            <person name="Ruckert C."/>
            <person name="Winkler A."/>
            <person name="Kalinowski J."/>
            <person name="Kampfer P."/>
            <person name="Glaeser S."/>
        </authorList>
    </citation>
    <scope>NUCLEOTIDE SEQUENCE [LARGE SCALE GENOMIC DNA]</scope>
    <source>
        <strain evidence="1 2">DSM 41677</strain>
    </source>
</reference>
<dbReference type="EMBL" id="LMWS01000008">
    <property type="protein sequence ID" value="KUN40373.1"/>
    <property type="molecule type" value="Genomic_DNA"/>
</dbReference>
<comment type="caution">
    <text evidence="1">The sequence shown here is derived from an EMBL/GenBank/DDBJ whole genome shotgun (WGS) entry which is preliminary data.</text>
</comment>
<accession>A0A101R2B5</accession>
<protein>
    <submittedName>
        <fullName evidence="1">Uncharacterized protein</fullName>
    </submittedName>
</protein>
<proteinExistence type="predicted"/>
<dbReference type="RefSeq" id="WP_067229928.1">
    <property type="nucleotide sequence ID" value="NZ_KQ948550.1"/>
</dbReference>